<evidence type="ECO:0000313" key="5">
    <source>
        <dbReference type="Proteomes" id="UP001295740"/>
    </source>
</evidence>
<comment type="subcellular location">
    <subcellularLocation>
        <location evidence="1">Nucleus</location>
    </subcellularLocation>
</comment>
<dbReference type="PANTHER" id="PTHR31001:SF90">
    <property type="entry name" value="CENTROMERE DNA-BINDING PROTEIN COMPLEX CBF3 SUBUNIT B"/>
    <property type="match status" value="1"/>
</dbReference>
<sequence>MEPPSTTCSFDDNRRIARSYAEESPPRTKILYLVSESVSTTLPTEVDLLGRIGRLESLLLPKHSFKDGHITRDLEPNPSSEEVITSGVHQGRDKDLHLLENIGMREDSLLHSISTDLAVQIRSTQGILSTQGYLQHPASTLEDPRSHDTIRVTFPPYEVSVLLLENYVDNVDHVCRILHIPTVRSLLKTFYLRMSQDESVLPGQAALLLSLFALSAFFYEPALGSEVPTTGRDAVRLSKFWSSGALDVLDHSQRNTSGTLEDLQAVILMTYVTKHLDGYSARARLLTTTAISIARDLRLHRLDAENEPQKEQGTSIRALVDLEVKRRIFWHIAASDWWAPVFSPGDSIWRSLLIRLWSTISGPQEGVYFIHPNHIHINLPSDCNCNGDEMALDDDDEATDASQPASKTFFLARVRLAHICREMTDTVPLGMPQLRQIPYEQIITLDQKLTGYISNLPVYFRLDAESRRKSKPLEALFPHIPMMRYCISTAAHTRRCRLHQRFLLRQSSDARYAYSRQACLESARAVIAGYEAPQAAVSGGSSSIATARMEIAVHFTHLALVVMVTDLCFNRVEGDEEERRKAEVRAVLHMLESARDISRLLSRSLDSVGVMLRKHGIHLQDGSASGTHDLTGNLAGVVPDDHGPFDDVQMQQAELELGGPGPGFAIGSSFGDFWQTVTQGEPNLDSVPWDQFFSSLDPQPF</sequence>
<organism evidence="4 5">
    <name type="scientific">Anthostomella pinea</name>
    <dbReference type="NCBI Taxonomy" id="933095"/>
    <lineage>
        <taxon>Eukaryota</taxon>
        <taxon>Fungi</taxon>
        <taxon>Dikarya</taxon>
        <taxon>Ascomycota</taxon>
        <taxon>Pezizomycotina</taxon>
        <taxon>Sordariomycetes</taxon>
        <taxon>Xylariomycetidae</taxon>
        <taxon>Xylariales</taxon>
        <taxon>Xylariaceae</taxon>
        <taxon>Anthostomella</taxon>
    </lineage>
</organism>
<dbReference type="GO" id="GO:0005634">
    <property type="term" value="C:nucleus"/>
    <property type="evidence" value="ECO:0007669"/>
    <property type="project" value="UniProtKB-SubCell"/>
</dbReference>
<name>A0AAI8VEH6_9PEZI</name>
<gene>
    <name evidence="4" type="ORF">KHLLAP_LOCUS3400</name>
</gene>
<evidence type="ECO:0000259" key="3">
    <source>
        <dbReference type="Pfam" id="PF04082"/>
    </source>
</evidence>
<comment type="caution">
    <text evidence="4">The sequence shown here is derived from an EMBL/GenBank/DDBJ whole genome shotgun (WGS) entry which is preliminary data.</text>
</comment>
<evidence type="ECO:0000256" key="2">
    <source>
        <dbReference type="ARBA" id="ARBA00023242"/>
    </source>
</evidence>
<dbReference type="Proteomes" id="UP001295740">
    <property type="component" value="Unassembled WGS sequence"/>
</dbReference>
<dbReference type="PANTHER" id="PTHR31001">
    <property type="entry name" value="UNCHARACTERIZED TRANSCRIPTIONAL REGULATORY PROTEIN"/>
    <property type="match status" value="1"/>
</dbReference>
<evidence type="ECO:0000313" key="4">
    <source>
        <dbReference type="EMBL" id="CAJ2502932.1"/>
    </source>
</evidence>
<dbReference type="InterPro" id="IPR050613">
    <property type="entry name" value="Sec_Metabolite_Reg"/>
</dbReference>
<evidence type="ECO:0000256" key="1">
    <source>
        <dbReference type="ARBA" id="ARBA00004123"/>
    </source>
</evidence>
<dbReference type="GO" id="GO:0008270">
    <property type="term" value="F:zinc ion binding"/>
    <property type="evidence" value="ECO:0007669"/>
    <property type="project" value="InterPro"/>
</dbReference>
<dbReference type="CDD" id="cd12148">
    <property type="entry name" value="fungal_TF_MHR"/>
    <property type="match status" value="1"/>
</dbReference>
<keyword evidence="5" id="KW-1185">Reference proteome</keyword>
<protein>
    <submittedName>
        <fullName evidence="4">Uu.00g103260.m01.CDS01</fullName>
    </submittedName>
</protein>
<dbReference type="Pfam" id="PF04082">
    <property type="entry name" value="Fungal_trans"/>
    <property type="match status" value="1"/>
</dbReference>
<dbReference type="GO" id="GO:0006351">
    <property type="term" value="P:DNA-templated transcription"/>
    <property type="evidence" value="ECO:0007669"/>
    <property type="project" value="InterPro"/>
</dbReference>
<keyword evidence="2" id="KW-0539">Nucleus</keyword>
<dbReference type="AlphaFoldDB" id="A0AAI8VEH6"/>
<dbReference type="GO" id="GO:0003677">
    <property type="term" value="F:DNA binding"/>
    <property type="evidence" value="ECO:0007669"/>
    <property type="project" value="InterPro"/>
</dbReference>
<feature type="domain" description="Xylanolytic transcriptional activator regulatory" evidence="3">
    <location>
        <begin position="164"/>
        <end position="332"/>
    </location>
</feature>
<accession>A0AAI8VEH6</accession>
<dbReference type="EMBL" id="CAUWAG010000004">
    <property type="protein sequence ID" value="CAJ2502932.1"/>
    <property type="molecule type" value="Genomic_DNA"/>
</dbReference>
<dbReference type="InterPro" id="IPR007219">
    <property type="entry name" value="XnlR_reg_dom"/>
</dbReference>
<reference evidence="4" key="1">
    <citation type="submission" date="2023-10" db="EMBL/GenBank/DDBJ databases">
        <authorList>
            <person name="Hackl T."/>
        </authorList>
    </citation>
    <scope>NUCLEOTIDE SEQUENCE</scope>
</reference>
<proteinExistence type="predicted"/>